<feature type="transmembrane region" description="Helical" evidence="8">
    <location>
        <begin position="146"/>
        <end position="165"/>
    </location>
</feature>
<keyword evidence="6 8" id="KW-0472">Membrane</keyword>
<keyword evidence="11" id="KW-1185">Reference proteome</keyword>
<comment type="subcellular location">
    <subcellularLocation>
        <location evidence="1">Nucleus inner membrane</location>
        <topology evidence="1">Multi-pass membrane protein</topology>
        <orientation evidence="1">Nucleoplasmic side</orientation>
    </subcellularLocation>
</comment>
<dbReference type="InterPro" id="IPR019358">
    <property type="entry name" value="NEMP_fam"/>
</dbReference>
<feature type="transmembrane region" description="Helical" evidence="8">
    <location>
        <begin position="264"/>
        <end position="283"/>
    </location>
</feature>
<keyword evidence="7" id="KW-0539">Nucleus</keyword>
<dbReference type="Proteomes" id="UP001152759">
    <property type="component" value="Chromosome 9"/>
</dbReference>
<keyword evidence="4 9" id="KW-0732">Signal</keyword>
<accession>A0A9P0F7K3</accession>
<name>A0A9P0F7K3_BEMTA</name>
<evidence type="ECO:0000256" key="5">
    <source>
        <dbReference type="ARBA" id="ARBA00022989"/>
    </source>
</evidence>
<feature type="transmembrane region" description="Helical" evidence="8">
    <location>
        <begin position="233"/>
        <end position="252"/>
    </location>
</feature>
<evidence type="ECO:0000256" key="2">
    <source>
        <dbReference type="ARBA" id="ARBA00005748"/>
    </source>
</evidence>
<dbReference type="Pfam" id="PF10225">
    <property type="entry name" value="NEMP"/>
    <property type="match status" value="1"/>
</dbReference>
<gene>
    <name evidence="10" type="ORF">BEMITA_LOCUS13899</name>
</gene>
<evidence type="ECO:0000256" key="9">
    <source>
        <dbReference type="SAM" id="SignalP"/>
    </source>
</evidence>
<dbReference type="PANTHER" id="PTHR13598">
    <property type="entry name" value="AT07567P-RELATED"/>
    <property type="match status" value="1"/>
</dbReference>
<evidence type="ECO:0008006" key="12">
    <source>
        <dbReference type="Google" id="ProtNLM"/>
    </source>
</evidence>
<evidence type="ECO:0000313" key="11">
    <source>
        <dbReference type="Proteomes" id="UP001152759"/>
    </source>
</evidence>
<keyword evidence="3 8" id="KW-0812">Transmembrane</keyword>
<evidence type="ECO:0000256" key="4">
    <source>
        <dbReference type="ARBA" id="ARBA00022729"/>
    </source>
</evidence>
<feature type="signal peptide" evidence="9">
    <location>
        <begin position="1"/>
        <end position="29"/>
    </location>
</feature>
<dbReference type="GO" id="GO:0005637">
    <property type="term" value="C:nuclear inner membrane"/>
    <property type="evidence" value="ECO:0007669"/>
    <property type="project" value="UniProtKB-SubCell"/>
</dbReference>
<evidence type="ECO:0000256" key="8">
    <source>
        <dbReference type="SAM" id="Phobius"/>
    </source>
</evidence>
<dbReference type="AlphaFoldDB" id="A0A9P0F7K3"/>
<evidence type="ECO:0000256" key="6">
    <source>
        <dbReference type="ARBA" id="ARBA00023136"/>
    </source>
</evidence>
<reference evidence="10" key="1">
    <citation type="submission" date="2021-12" db="EMBL/GenBank/DDBJ databases">
        <authorList>
            <person name="King R."/>
        </authorList>
    </citation>
    <scope>NUCLEOTIDE SEQUENCE</scope>
</reference>
<sequence length="411" mass="47449">MMMVCLPKQVTISTIIGVFLPILLQLGESATTAHHLEPWKTHHSGLEQTSTPKIYCYKGKPKYLIHLWETVLMELSLSQDKYTRYDGFTPEDVIVEFEQSRSTWSFNLPSWSKSKTIQLNPFNSTCIGILTNESYDITLNVIRIDYWRVLIFFVGVILFFSAPRLCENSLFYYLSGVSFGICASFLIAVYILSRMIPKKPVMYSFLASGWAVAVYLLQMISDNLRTIALRYKVHAFIYFAFSGFVSFVICYRYGPVSDPRSKNLIKWTLQGVGLILVFLSSYFQEATLSIDLFLLAFHNFPPSWSAKMRLNVRQRFFPPKPARLLTEDEYHEQGSIETVKALDHLRAHCSSPDCNQWRTILKLKDPLRFAKFMEGSSHLADDEVLEYEIESKRLYQDDFLTDDSNASDDED</sequence>
<evidence type="ECO:0000256" key="7">
    <source>
        <dbReference type="ARBA" id="ARBA00023242"/>
    </source>
</evidence>
<keyword evidence="5 8" id="KW-1133">Transmembrane helix</keyword>
<dbReference type="EMBL" id="OU963870">
    <property type="protein sequence ID" value="CAH0395753.1"/>
    <property type="molecule type" value="Genomic_DNA"/>
</dbReference>
<protein>
    <recommendedName>
        <fullName evidence="12">Nuclear envelope integral membrane protein 1</fullName>
    </recommendedName>
</protein>
<organism evidence="10 11">
    <name type="scientific">Bemisia tabaci</name>
    <name type="common">Sweetpotato whitefly</name>
    <name type="synonym">Aleurodes tabaci</name>
    <dbReference type="NCBI Taxonomy" id="7038"/>
    <lineage>
        <taxon>Eukaryota</taxon>
        <taxon>Metazoa</taxon>
        <taxon>Ecdysozoa</taxon>
        <taxon>Arthropoda</taxon>
        <taxon>Hexapoda</taxon>
        <taxon>Insecta</taxon>
        <taxon>Pterygota</taxon>
        <taxon>Neoptera</taxon>
        <taxon>Paraneoptera</taxon>
        <taxon>Hemiptera</taxon>
        <taxon>Sternorrhyncha</taxon>
        <taxon>Aleyrodoidea</taxon>
        <taxon>Aleyrodidae</taxon>
        <taxon>Aleyrodinae</taxon>
        <taxon>Bemisia</taxon>
    </lineage>
</organism>
<evidence type="ECO:0000313" key="10">
    <source>
        <dbReference type="EMBL" id="CAH0395753.1"/>
    </source>
</evidence>
<evidence type="ECO:0000256" key="3">
    <source>
        <dbReference type="ARBA" id="ARBA00022692"/>
    </source>
</evidence>
<feature type="transmembrane region" description="Helical" evidence="8">
    <location>
        <begin position="171"/>
        <end position="192"/>
    </location>
</feature>
<feature type="chain" id="PRO_5040212386" description="Nuclear envelope integral membrane protein 1" evidence="9">
    <location>
        <begin position="30"/>
        <end position="411"/>
    </location>
</feature>
<feature type="transmembrane region" description="Helical" evidence="8">
    <location>
        <begin position="201"/>
        <end position="221"/>
    </location>
</feature>
<comment type="similarity">
    <text evidence="2">Belongs to the NEMP family.</text>
</comment>
<dbReference type="PANTHER" id="PTHR13598:SF1">
    <property type="entry name" value="AT07567P-RELATED"/>
    <property type="match status" value="1"/>
</dbReference>
<evidence type="ECO:0000256" key="1">
    <source>
        <dbReference type="ARBA" id="ARBA00004575"/>
    </source>
</evidence>
<proteinExistence type="inferred from homology"/>